<reference evidence="1 2" key="1">
    <citation type="journal article" date="2009" name="Proc. Natl. Acad. Sci. U.S.A.">
        <title>Giant Marseillevirus highlights the role of amoebae as a melting pot in emergence of chimeric microorganisms.</title>
        <authorList>
            <person name="Boyer M."/>
            <person name="Yutin N."/>
            <person name="Pagnier I."/>
            <person name="Barrassi L."/>
            <person name="Fournous G."/>
            <person name="Espinosa L."/>
            <person name="Robert C."/>
            <person name="Azza S."/>
            <person name="Sun S."/>
            <person name="Rossmann M.G."/>
            <person name="Suzan-Monti M."/>
            <person name="La Scola B."/>
            <person name="Koonin E.V."/>
            <person name="Raoult D."/>
        </authorList>
    </citation>
    <scope>NUCLEOTIDE SEQUENCE [LARGE SCALE GENOMIC DNA]</scope>
    <source>
        <strain evidence="1 2">T19</strain>
    </source>
</reference>
<organism evidence="1 2">
    <name type="scientific">Marseillevirus marseillevirus</name>
    <name type="common">GBM</name>
    <dbReference type="NCBI Taxonomy" id="694581"/>
    <lineage>
        <taxon>Viruses</taxon>
        <taxon>Varidnaviria</taxon>
        <taxon>Bamfordvirae</taxon>
        <taxon>Nucleocytoviricota</taxon>
        <taxon>Megaviricetes</taxon>
        <taxon>Pimascovirales</taxon>
        <taxon>Pimascovirales incertae sedis</taxon>
        <taxon>Marseilleviridae</taxon>
        <taxon>Marseillevirus</taxon>
        <taxon>Marseillevirus massiliense</taxon>
    </lineage>
</organism>
<accession>D2XA72</accession>
<dbReference type="GeneID" id="8746300"/>
<dbReference type="EMBL" id="GU071086">
    <property type="protein sequence ID" value="ADB03849.1"/>
    <property type="molecule type" value="Genomic_DNA"/>
</dbReference>
<name>D2XA72_GBMV</name>
<evidence type="ECO:0000313" key="1">
    <source>
        <dbReference type="EMBL" id="ADB03849.1"/>
    </source>
</evidence>
<evidence type="ECO:0000313" key="2">
    <source>
        <dbReference type="Proteomes" id="UP000029780"/>
    </source>
</evidence>
<keyword evidence="2" id="KW-1185">Reference proteome</keyword>
<gene>
    <name evidence="1" type="ORF">MAR_ORF063</name>
</gene>
<dbReference type="RefSeq" id="YP_003406811.1">
    <property type="nucleotide sequence ID" value="NC_013756.1"/>
</dbReference>
<dbReference type="KEGG" id="vg:8746300"/>
<organismHost>
    <name type="scientific">Acanthamoeba</name>
    <dbReference type="NCBI Taxonomy" id="5754"/>
</organismHost>
<dbReference type="Proteomes" id="UP000029780">
    <property type="component" value="Segment"/>
</dbReference>
<dbReference type="OrthoDB" id="36830at10239"/>
<sequence>MSVAFSQDFADDLFKEYYEACRTSKVPMVPLTPQREKKVIKFFLQILSQSSSEEDKELVSSAEEGNVEKFETLLRKEERYKELLYRCANF</sequence>
<protein>
    <submittedName>
        <fullName evidence="1">Uncharacterized protein</fullName>
    </submittedName>
</protein>
<proteinExistence type="predicted"/>